<dbReference type="SUPFAM" id="SSF53067">
    <property type="entry name" value="Actin-like ATPase domain"/>
    <property type="match status" value="1"/>
</dbReference>
<proteinExistence type="predicted"/>
<keyword evidence="2" id="KW-1185">Reference proteome</keyword>
<name>A0ABW4ARY6_9ACTN</name>
<dbReference type="InterPro" id="IPR043129">
    <property type="entry name" value="ATPase_NBD"/>
</dbReference>
<gene>
    <name evidence="1" type="ORF">ACFQ5G_50600</name>
</gene>
<dbReference type="Gene3D" id="3.90.640.10">
    <property type="entry name" value="Actin, Chain A, domain 4"/>
    <property type="match status" value="1"/>
</dbReference>
<sequence length="315" mass="33161">MPATDLVVVDIAAWWVTAVFESEGFDRPVLFDGRARAPSGVFQGSGVYTAGATALRAGLANPEAYRPDPMTLLRHGGPPAAVAAVLSHVTERTGRPAALTVVTAQEWDRPARARLEQAAGTAGLPRPRIVSTAAAAAAPAGSGPVLVCVAGSAWPEITVLDGQRQLATSAVRAPGAPAIDEALLRVAATRGGAEADPDDWRLTREIERARATLGLQRRAAMLLPEPHQAVVLTRDDLAATKAVHLDRLPDAVKLLLADAGVDRVGAVVQVGEDAQVSTALSDLGLAPERTVRDPHALLRGLARTQPPARRLWWRR</sequence>
<reference evidence="2" key="1">
    <citation type="journal article" date="2019" name="Int. J. Syst. Evol. Microbiol.">
        <title>The Global Catalogue of Microorganisms (GCM) 10K type strain sequencing project: providing services to taxonomists for standard genome sequencing and annotation.</title>
        <authorList>
            <consortium name="The Broad Institute Genomics Platform"/>
            <consortium name="The Broad Institute Genome Sequencing Center for Infectious Disease"/>
            <person name="Wu L."/>
            <person name="Ma J."/>
        </authorList>
    </citation>
    <scope>NUCLEOTIDE SEQUENCE [LARGE SCALE GENOMIC DNA]</scope>
    <source>
        <strain evidence="2">CCM 7526</strain>
    </source>
</reference>
<protein>
    <recommendedName>
        <fullName evidence="3">Hsp70 family protein</fullName>
    </recommendedName>
</protein>
<evidence type="ECO:0000313" key="1">
    <source>
        <dbReference type="EMBL" id="MFD1373631.1"/>
    </source>
</evidence>
<dbReference type="RefSeq" id="WP_317796596.1">
    <property type="nucleotide sequence ID" value="NZ_AP028461.1"/>
</dbReference>
<dbReference type="Gene3D" id="3.30.420.40">
    <property type="match status" value="2"/>
</dbReference>
<evidence type="ECO:0000313" key="2">
    <source>
        <dbReference type="Proteomes" id="UP001597183"/>
    </source>
</evidence>
<evidence type="ECO:0008006" key="3">
    <source>
        <dbReference type="Google" id="ProtNLM"/>
    </source>
</evidence>
<dbReference type="EMBL" id="JBHTMK010000070">
    <property type="protein sequence ID" value="MFD1373631.1"/>
    <property type="molecule type" value="Genomic_DNA"/>
</dbReference>
<dbReference type="Proteomes" id="UP001597183">
    <property type="component" value="Unassembled WGS sequence"/>
</dbReference>
<accession>A0ABW4ARY6</accession>
<organism evidence="1 2">
    <name type="scientific">Actinoplanes sichuanensis</name>
    <dbReference type="NCBI Taxonomy" id="512349"/>
    <lineage>
        <taxon>Bacteria</taxon>
        <taxon>Bacillati</taxon>
        <taxon>Actinomycetota</taxon>
        <taxon>Actinomycetes</taxon>
        <taxon>Micromonosporales</taxon>
        <taxon>Micromonosporaceae</taxon>
        <taxon>Actinoplanes</taxon>
    </lineage>
</organism>
<comment type="caution">
    <text evidence="1">The sequence shown here is derived from an EMBL/GenBank/DDBJ whole genome shotgun (WGS) entry which is preliminary data.</text>
</comment>